<reference evidence="1 2" key="1">
    <citation type="journal article" date="2021" name="BMC Genomics">
        <title>Datura genome reveals duplications of psychoactive alkaloid biosynthetic genes and high mutation rate following tissue culture.</title>
        <authorList>
            <person name="Rajewski A."/>
            <person name="Carter-House D."/>
            <person name="Stajich J."/>
            <person name="Litt A."/>
        </authorList>
    </citation>
    <scope>NUCLEOTIDE SEQUENCE [LARGE SCALE GENOMIC DNA]</scope>
    <source>
        <strain evidence="1">AR-01</strain>
    </source>
</reference>
<sequence length="238" mass="28571">MCLSWEFLHWQYGKALNLWDSDPRCTRTYNEVAGEFQQFQVLLQRFIENETFQGPRVQCYIKSRYDLRNLLQVPVIREDRTKDKNKGRGRGREKDEYWITSDMLVEIVEESIRIFWQFVRADRNCPVKPTQQHQDLKASGDLKLLMEVKRSLRKKEKKLKDALRGECCILKRFKRCKEDDSDHVLYFFSQVDMKLVARVLNMSKLTADQLVWCHNKLSRISFLHRKIHVDPSFLFFPC</sequence>
<proteinExistence type="predicted"/>
<dbReference type="InterPro" id="IPR012870">
    <property type="entry name" value="DUF1666"/>
</dbReference>
<evidence type="ECO:0000313" key="1">
    <source>
        <dbReference type="EMBL" id="MCD7453363.1"/>
    </source>
</evidence>
<dbReference type="Pfam" id="PF07891">
    <property type="entry name" value="DUF1666"/>
    <property type="match status" value="1"/>
</dbReference>
<organism evidence="1 2">
    <name type="scientific">Datura stramonium</name>
    <name type="common">Jimsonweed</name>
    <name type="synonym">Common thornapple</name>
    <dbReference type="NCBI Taxonomy" id="4076"/>
    <lineage>
        <taxon>Eukaryota</taxon>
        <taxon>Viridiplantae</taxon>
        <taxon>Streptophyta</taxon>
        <taxon>Embryophyta</taxon>
        <taxon>Tracheophyta</taxon>
        <taxon>Spermatophyta</taxon>
        <taxon>Magnoliopsida</taxon>
        <taxon>eudicotyledons</taxon>
        <taxon>Gunneridae</taxon>
        <taxon>Pentapetalae</taxon>
        <taxon>asterids</taxon>
        <taxon>lamiids</taxon>
        <taxon>Solanales</taxon>
        <taxon>Solanaceae</taxon>
        <taxon>Solanoideae</taxon>
        <taxon>Datureae</taxon>
        <taxon>Datura</taxon>
    </lineage>
</organism>
<dbReference type="EMBL" id="JACEIK010000249">
    <property type="protein sequence ID" value="MCD7453363.1"/>
    <property type="molecule type" value="Genomic_DNA"/>
</dbReference>
<dbReference type="Proteomes" id="UP000823775">
    <property type="component" value="Unassembled WGS sequence"/>
</dbReference>
<name>A0ABS8S2P8_DATST</name>
<keyword evidence="2" id="KW-1185">Reference proteome</keyword>
<dbReference type="PANTHER" id="PTHR46741:SF8">
    <property type="entry name" value="RIBOSOMAL PROTEIN L34AE"/>
    <property type="match status" value="1"/>
</dbReference>
<protein>
    <recommendedName>
        <fullName evidence="3">60S ribosomal protein L34</fullName>
    </recommendedName>
</protein>
<evidence type="ECO:0000313" key="2">
    <source>
        <dbReference type="Proteomes" id="UP000823775"/>
    </source>
</evidence>
<comment type="caution">
    <text evidence="1">The sequence shown here is derived from an EMBL/GenBank/DDBJ whole genome shotgun (WGS) entry which is preliminary data.</text>
</comment>
<dbReference type="PANTHER" id="PTHR46741">
    <property type="entry name" value="OS09G0413600 PROTEIN"/>
    <property type="match status" value="1"/>
</dbReference>
<gene>
    <name evidence="1" type="ORF">HAX54_020662</name>
</gene>
<evidence type="ECO:0008006" key="3">
    <source>
        <dbReference type="Google" id="ProtNLM"/>
    </source>
</evidence>
<accession>A0ABS8S2P8</accession>